<feature type="compositionally biased region" description="Low complexity" evidence="2">
    <location>
        <begin position="227"/>
        <end position="236"/>
    </location>
</feature>
<proteinExistence type="predicted"/>
<dbReference type="InterPro" id="IPR044823">
    <property type="entry name" value="ASIL1/2-like"/>
</dbReference>
<evidence type="ECO:0000256" key="1">
    <source>
        <dbReference type="SAM" id="Coils"/>
    </source>
</evidence>
<dbReference type="Gene3D" id="1.10.10.60">
    <property type="entry name" value="Homeodomain-like"/>
    <property type="match status" value="1"/>
</dbReference>
<dbReference type="AlphaFoldDB" id="A0A7D9J0A1"/>
<dbReference type="PANTHER" id="PTHR31307">
    <property type="entry name" value="TRIHELIX TRANSCRIPTION FACTOR ASIL2"/>
    <property type="match status" value="1"/>
</dbReference>
<sequence length="353" mass="39154">MSQTPSSSDECNYQNDAVFMYSNPFRINENHPAIARSRPDPNLMFAQPPPPFYPYFPHTPPPPQRRQVPTVLEVGATRPSTSSTCASTSSTCASSSSTCASTSTANKTVTCDAIGAKSVGTKWGEAQTSVLVSEWKERVEEVESARATETWHKIVAEVNKAGSRKTVKQCKDKIRNLKKAYKEAKTNNNQTGRPPQTSPYYDSFDEVLGTRAVVTMPGVIQSGQIRDSSSSSQDPSNDSDESDQESDSEIMGGSDSESSPTTVERRAAKRKQSEKGKQNKKAKKGRVTTASAMIDLTEKLVGMQNSQMKMMENAQKRTEELLVKLEADQRKLDEESRRRDQEFFLRMAELLKK</sequence>
<keyword evidence="4" id="KW-1185">Reference proteome</keyword>
<reference evidence="3" key="1">
    <citation type="submission" date="2020-04" db="EMBL/GenBank/DDBJ databases">
        <authorList>
            <person name="Alioto T."/>
            <person name="Alioto T."/>
            <person name="Gomez Garrido J."/>
        </authorList>
    </citation>
    <scope>NUCLEOTIDE SEQUENCE</scope>
    <source>
        <strain evidence="3">A484AB</strain>
    </source>
</reference>
<dbReference type="EMBL" id="CACRXK020009624">
    <property type="protein sequence ID" value="CAB4017613.1"/>
    <property type="molecule type" value="Genomic_DNA"/>
</dbReference>
<name>A0A7D9J0A1_PARCT</name>
<dbReference type="Proteomes" id="UP001152795">
    <property type="component" value="Unassembled WGS sequence"/>
</dbReference>
<dbReference type="Pfam" id="PF13837">
    <property type="entry name" value="Myb_DNA-bind_4"/>
    <property type="match status" value="1"/>
</dbReference>
<evidence type="ECO:0000256" key="2">
    <source>
        <dbReference type="SAM" id="MobiDB-lite"/>
    </source>
</evidence>
<feature type="compositionally biased region" description="Polar residues" evidence="2">
    <location>
        <begin position="186"/>
        <end position="200"/>
    </location>
</feature>
<feature type="region of interest" description="Disordered" evidence="2">
    <location>
        <begin position="220"/>
        <end position="291"/>
    </location>
</feature>
<dbReference type="PANTHER" id="PTHR31307:SF4">
    <property type="entry name" value="TRIHELIX TRANSCRIPTION FACTOR ASIL2"/>
    <property type="match status" value="1"/>
</dbReference>
<evidence type="ECO:0000313" key="3">
    <source>
        <dbReference type="EMBL" id="CAB4017613.1"/>
    </source>
</evidence>
<organism evidence="3 4">
    <name type="scientific">Paramuricea clavata</name>
    <name type="common">Red gorgonian</name>
    <name type="synonym">Violescent sea-whip</name>
    <dbReference type="NCBI Taxonomy" id="317549"/>
    <lineage>
        <taxon>Eukaryota</taxon>
        <taxon>Metazoa</taxon>
        <taxon>Cnidaria</taxon>
        <taxon>Anthozoa</taxon>
        <taxon>Octocorallia</taxon>
        <taxon>Malacalcyonacea</taxon>
        <taxon>Plexauridae</taxon>
        <taxon>Paramuricea</taxon>
    </lineage>
</organism>
<accession>A0A7D9J0A1</accession>
<keyword evidence="1" id="KW-0175">Coiled coil</keyword>
<feature type="region of interest" description="Disordered" evidence="2">
    <location>
        <begin position="182"/>
        <end position="203"/>
    </location>
</feature>
<comment type="caution">
    <text evidence="3">The sequence shown here is derived from an EMBL/GenBank/DDBJ whole genome shotgun (WGS) entry which is preliminary data.</text>
</comment>
<feature type="coiled-coil region" evidence="1">
    <location>
        <begin position="308"/>
        <end position="335"/>
    </location>
</feature>
<gene>
    <name evidence="3" type="ORF">PACLA_8A018762</name>
</gene>
<feature type="compositionally biased region" description="Acidic residues" evidence="2">
    <location>
        <begin position="237"/>
        <end position="248"/>
    </location>
</feature>
<protein>
    <submittedName>
        <fullName evidence="3">Uncharacterized protein</fullName>
    </submittedName>
</protein>
<dbReference type="OrthoDB" id="5990122at2759"/>
<evidence type="ECO:0000313" key="4">
    <source>
        <dbReference type="Proteomes" id="UP001152795"/>
    </source>
</evidence>
<dbReference type="InterPro" id="IPR044822">
    <property type="entry name" value="Myb_DNA-bind_4"/>
</dbReference>
<feature type="compositionally biased region" description="Basic and acidic residues" evidence="2">
    <location>
        <begin position="263"/>
        <end position="277"/>
    </location>
</feature>